<evidence type="ECO:0000313" key="2">
    <source>
        <dbReference type="EMBL" id="CAD2206741.1"/>
    </source>
</evidence>
<feature type="region of interest" description="Disordered" evidence="1">
    <location>
        <begin position="114"/>
        <end position="142"/>
    </location>
</feature>
<dbReference type="AlphaFoldDB" id="A0A6V7Y5J1"/>
<evidence type="ECO:0000313" key="3">
    <source>
        <dbReference type="Proteomes" id="UP000580250"/>
    </source>
</evidence>
<reference evidence="2 3" key="1">
    <citation type="submission" date="2020-08" db="EMBL/GenBank/DDBJ databases">
        <authorList>
            <person name="Koutsovoulos G."/>
            <person name="Danchin GJ E."/>
        </authorList>
    </citation>
    <scope>NUCLEOTIDE SEQUENCE [LARGE SCALE GENOMIC DNA]</scope>
</reference>
<feature type="region of interest" description="Disordered" evidence="1">
    <location>
        <begin position="1"/>
        <end position="21"/>
    </location>
</feature>
<sequence>MDERQPTPQQKSHRPTHSKPANFTRAFAAIERNSGQCSLCNGGHLPSVCRKFQTPDSRKNRLLAQRRCLNCLREGHQISQCESPKRCRNCGGKHHFIVCTRQRGREIDRTFNHSTNGQTNSFQSNSNFSPANYPAHRPAQFI</sequence>
<dbReference type="InterPro" id="IPR036875">
    <property type="entry name" value="Znf_CCHC_sf"/>
</dbReference>
<protein>
    <submittedName>
        <fullName evidence="2">Uncharacterized protein</fullName>
    </submittedName>
</protein>
<feature type="compositionally biased region" description="Polar residues" evidence="1">
    <location>
        <begin position="1"/>
        <end position="10"/>
    </location>
</feature>
<organism evidence="2 3">
    <name type="scientific">Meloidogyne enterolobii</name>
    <name type="common">Root-knot nematode worm</name>
    <name type="synonym">Meloidogyne mayaguensis</name>
    <dbReference type="NCBI Taxonomy" id="390850"/>
    <lineage>
        <taxon>Eukaryota</taxon>
        <taxon>Metazoa</taxon>
        <taxon>Ecdysozoa</taxon>
        <taxon>Nematoda</taxon>
        <taxon>Chromadorea</taxon>
        <taxon>Rhabditida</taxon>
        <taxon>Tylenchina</taxon>
        <taxon>Tylenchomorpha</taxon>
        <taxon>Tylenchoidea</taxon>
        <taxon>Meloidogynidae</taxon>
        <taxon>Meloidogyninae</taxon>
        <taxon>Meloidogyne</taxon>
    </lineage>
</organism>
<gene>
    <name evidence="2" type="ORF">MENT_LOCUS60634</name>
</gene>
<dbReference type="GO" id="GO:0008270">
    <property type="term" value="F:zinc ion binding"/>
    <property type="evidence" value="ECO:0007669"/>
    <property type="project" value="InterPro"/>
</dbReference>
<name>A0A6V7Y5J1_MELEN</name>
<dbReference type="Proteomes" id="UP000580250">
    <property type="component" value="Unassembled WGS sequence"/>
</dbReference>
<proteinExistence type="predicted"/>
<dbReference type="Gene3D" id="4.10.60.10">
    <property type="entry name" value="Zinc finger, CCHC-type"/>
    <property type="match status" value="1"/>
</dbReference>
<dbReference type="EMBL" id="CAJEWN010003168">
    <property type="protein sequence ID" value="CAD2206741.1"/>
    <property type="molecule type" value="Genomic_DNA"/>
</dbReference>
<dbReference type="OrthoDB" id="5859546at2759"/>
<feature type="compositionally biased region" description="Low complexity" evidence="1">
    <location>
        <begin position="114"/>
        <end position="129"/>
    </location>
</feature>
<accession>A0A6V7Y5J1</accession>
<dbReference type="GO" id="GO:0003676">
    <property type="term" value="F:nucleic acid binding"/>
    <property type="evidence" value="ECO:0007669"/>
    <property type="project" value="InterPro"/>
</dbReference>
<dbReference type="SUPFAM" id="SSF57756">
    <property type="entry name" value="Retrovirus zinc finger-like domains"/>
    <property type="match status" value="1"/>
</dbReference>
<evidence type="ECO:0000256" key="1">
    <source>
        <dbReference type="SAM" id="MobiDB-lite"/>
    </source>
</evidence>
<comment type="caution">
    <text evidence="2">The sequence shown here is derived from an EMBL/GenBank/DDBJ whole genome shotgun (WGS) entry which is preliminary data.</text>
</comment>